<protein>
    <submittedName>
        <fullName evidence="1">Uncharacterized protein</fullName>
    </submittedName>
</protein>
<organism evidence="1 2">
    <name type="scientific">Purpureocillium lilacinum</name>
    <name type="common">Paecilomyces lilacinus</name>
    <dbReference type="NCBI Taxonomy" id="33203"/>
    <lineage>
        <taxon>Eukaryota</taxon>
        <taxon>Fungi</taxon>
        <taxon>Dikarya</taxon>
        <taxon>Ascomycota</taxon>
        <taxon>Pezizomycotina</taxon>
        <taxon>Sordariomycetes</taxon>
        <taxon>Hypocreomycetidae</taxon>
        <taxon>Hypocreales</taxon>
        <taxon>Ophiocordycipitaceae</taxon>
        <taxon>Purpureocillium</taxon>
    </lineage>
</organism>
<comment type="caution">
    <text evidence="1">The sequence shown here is derived from an EMBL/GenBank/DDBJ whole genome shotgun (WGS) entry which is preliminary data.</text>
</comment>
<name>A0ACC4DX74_PURLI</name>
<proteinExistence type="predicted"/>
<keyword evidence="2" id="KW-1185">Reference proteome</keyword>
<dbReference type="EMBL" id="JBGNUJ010000004">
    <property type="protein sequence ID" value="KAL3960940.1"/>
    <property type="molecule type" value="Genomic_DNA"/>
</dbReference>
<gene>
    <name evidence="1" type="ORF">ACCO45_006057</name>
</gene>
<accession>A0ACC4DX74</accession>
<reference evidence="1" key="1">
    <citation type="submission" date="2024-12" db="EMBL/GenBank/DDBJ databases">
        <title>Comparative genomics and development of molecular markers within Purpureocillium lilacinum and among Purpureocillium species.</title>
        <authorList>
            <person name="Yeh Z.-Y."/>
            <person name="Ni N.-T."/>
            <person name="Lo P.-H."/>
            <person name="Mushyakhwo K."/>
            <person name="Lin C.-F."/>
            <person name="Nai Y.-S."/>
        </authorList>
    </citation>
    <scope>NUCLEOTIDE SEQUENCE</scope>
    <source>
        <strain evidence="1">NCHU-NPUST-175</strain>
    </source>
</reference>
<sequence length="571" mass="63615">MHSGHGVLRRRRWPKLSARILCCSASLEATSESRSTAFLPQPVAPCPLSPITIPRLLPPLLPQDGSPQLPLNNNSPRARKMGSLATAPFEVLDDTRPEDTSLPAFMVSTTRGFLPRMDPPVKLPKEFDALESILQRMPVKTLEGEPGLLAQSKLGPEVDSSFPDLTEAMDKYKDDLPLMNALYRDYSFLASAYLLEPCHERFVRGEGYGLGRQVLPKNISHPIARCAEICGFKPFMEYAGSYALFNYRLENPAAGLEYSNLRLIRAFEHGLDPTSSEAGFVLVHIDMVKNSGPLVAGTMKCLDVASKMDASSRSSTLGTPAERAEFNEGLASILEALRKINGVMETMWGKSRPTEYTSFRTFIFGITSQSMFPNGVVYEGLNDGKPMSFRGESGANDSMVPLMDNLLQVPMPDTPLTEILKDFRSYRPSNHKAFLLWVKERSQELDLRNFALGLHATSAEASQEQLDLLRESRSLWLQVLDQVRDFRWRHWCFAPDVAPDGDGGSPIVTWLPNQLEAVLEDMATIHARAHREDARGLGKTAEAVMEAALRQRETLRKEVDKYCAERGVQRG</sequence>
<evidence type="ECO:0000313" key="2">
    <source>
        <dbReference type="Proteomes" id="UP001638806"/>
    </source>
</evidence>
<dbReference type="Proteomes" id="UP001638806">
    <property type="component" value="Unassembled WGS sequence"/>
</dbReference>
<evidence type="ECO:0000313" key="1">
    <source>
        <dbReference type="EMBL" id="KAL3960940.1"/>
    </source>
</evidence>